<dbReference type="Proteomes" id="UP000052268">
    <property type="component" value="Unassembled WGS sequence"/>
</dbReference>
<comment type="caution">
    <text evidence="1">The sequence shown here is derived from an EMBL/GenBank/DDBJ whole genome shotgun (WGS) entry which is preliminary data.</text>
</comment>
<protein>
    <submittedName>
        <fullName evidence="1">Uncharacterized protein</fullName>
    </submittedName>
</protein>
<gene>
    <name evidence="1" type="ORF">V474_23430</name>
</gene>
<accession>A0A0J7XPB5</accession>
<name>A0A0J7XPB5_9SPHN</name>
<evidence type="ECO:0000313" key="2">
    <source>
        <dbReference type="Proteomes" id="UP000052268"/>
    </source>
</evidence>
<evidence type="ECO:0000313" key="1">
    <source>
        <dbReference type="EMBL" id="KMS52918.1"/>
    </source>
</evidence>
<proteinExistence type="predicted"/>
<organism evidence="1 2">
    <name type="scientific">Novosphingobium barchaimii LL02</name>
    <dbReference type="NCBI Taxonomy" id="1114963"/>
    <lineage>
        <taxon>Bacteria</taxon>
        <taxon>Pseudomonadati</taxon>
        <taxon>Pseudomonadota</taxon>
        <taxon>Alphaproteobacteria</taxon>
        <taxon>Sphingomonadales</taxon>
        <taxon>Sphingomonadaceae</taxon>
        <taxon>Novosphingobium</taxon>
    </lineage>
</organism>
<dbReference type="EMBL" id="JACU01000008">
    <property type="protein sequence ID" value="KMS52918.1"/>
    <property type="molecule type" value="Genomic_DNA"/>
</dbReference>
<dbReference type="AlphaFoldDB" id="A0A0J7XPB5"/>
<sequence length="119" mass="13219">MRQAVITTARPATITAIEAVEAAARLLPRARSEHWRVKPITRTALLPGQPAPRRCDGEIPGIVPDSTATTMAGLANTRGEYWSERVALMQFWSDELERLRDEANILKPNFATRNRPDAA</sequence>
<keyword evidence="2" id="KW-1185">Reference proteome</keyword>
<dbReference type="PATRIC" id="fig|1114963.3.peg.3532"/>
<reference evidence="1 2" key="1">
    <citation type="journal article" date="2015" name="G3 (Bethesda)">
        <title>Insights into Ongoing Evolution of the Hexachlorocyclohexane Catabolic Pathway from Comparative Genomics of Ten Sphingomonadaceae Strains.</title>
        <authorList>
            <person name="Pearce S.L."/>
            <person name="Oakeshott J.G."/>
            <person name="Pandey G."/>
        </authorList>
    </citation>
    <scope>NUCLEOTIDE SEQUENCE [LARGE SCALE GENOMIC DNA]</scope>
    <source>
        <strain evidence="1 2">LL02</strain>
    </source>
</reference>